<reference evidence="14" key="1">
    <citation type="submission" date="2022-07" db="EMBL/GenBank/DDBJ databases">
        <title>Genome analysis of Parmales, a sister group of diatoms, reveals the evolutionary specialization of diatoms from phago-mixotrophs to photoautotrophs.</title>
        <authorList>
            <person name="Ban H."/>
            <person name="Sato S."/>
            <person name="Yoshikawa S."/>
            <person name="Kazumasa Y."/>
            <person name="Nakamura Y."/>
            <person name="Ichinomiya M."/>
            <person name="Saitoh K."/>
            <person name="Sato N."/>
            <person name="Blanc-Mathieu R."/>
            <person name="Endo H."/>
            <person name="Kuwata A."/>
            <person name="Ogata H."/>
        </authorList>
    </citation>
    <scope>NUCLEOTIDE SEQUENCE</scope>
</reference>
<evidence type="ECO:0000256" key="1">
    <source>
        <dbReference type="ARBA" id="ARBA00004123"/>
    </source>
</evidence>
<dbReference type="GO" id="GO:0140588">
    <property type="term" value="P:chromatin looping"/>
    <property type="evidence" value="ECO:0007669"/>
    <property type="project" value="InterPro"/>
</dbReference>
<dbReference type="SMART" id="SM00249">
    <property type="entry name" value="PHD"/>
    <property type="match status" value="1"/>
</dbReference>
<evidence type="ECO:0000256" key="5">
    <source>
        <dbReference type="ARBA" id="ARBA00022771"/>
    </source>
</evidence>
<feature type="region of interest" description="Disordered" evidence="12">
    <location>
        <begin position="565"/>
        <end position="591"/>
    </location>
</feature>
<dbReference type="GO" id="GO:0071169">
    <property type="term" value="P:establishment of protein localization to chromatin"/>
    <property type="evidence" value="ECO:0007669"/>
    <property type="project" value="TreeGrafter"/>
</dbReference>
<evidence type="ECO:0000313" key="14">
    <source>
        <dbReference type="EMBL" id="GMH60879.1"/>
    </source>
</evidence>
<dbReference type="Pfam" id="PF00628">
    <property type="entry name" value="PHD"/>
    <property type="match status" value="1"/>
</dbReference>
<keyword evidence="6" id="KW-0862">Zinc</keyword>
<dbReference type="GO" id="GO:1990414">
    <property type="term" value="P:replication-born double-strand break repair via sister chromatid exchange"/>
    <property type="evidence" value="ECO:0007669"/>
    <property type="project" value="TreeGrafter"/>
</dbReference>
<dbReference type="InterPro" id="IPR001965">
    <property type="entry name" value="Znf_PHD"/>
</dbReference>
<dbReference type="InterPro" id="IPR026003">
    <property type="entry name" value="Cohesin_HEAT"/>
</dbReference>
<dbReference type="PROSITE" id="PS01359">
    <property type="entry name" value="ZF_PHD_1"/>
    <property type="match status" value="1"/>
</dbReference>
<dbReference type="PANTHER" id="PTHR21704:SF18">
    <property type="entry name" value="NIPPED-B-LIKE PROTEIN"/>
    <property type="match status" value="1"/>
</dbReference>
<dbReference type="Gene3D" id="3.30.40.10">
    <property type="entry name" value="Zinc/RING finger domain, C3HC4 (zinc finger)"/>
    <property type="match status" value="1"/>
</dbReference>
<dbReference type="InterPro" id="IPR016024">
    <property type="entry name" value="ARM-type_fold"/>
</dbReference>
<feature type="region of interest" description="Disordered" evidence="12">
    <location>
        <begin position="900"/>
        <end position="938"/>
    </location>
</feature>
<evidence type="ECO:0000256" key="11">
    <source>
        <dbReference type="SAM" id="Coils"/>
    </source>
</evidence>
<dbReference type="InterPro" id="IPR019786">
    <property type="entry name" value="Zinc_finger_PHD-type_CS"/>
</dbReference>
<dbReference type="Proteomes" id="UP001165082">
    <property type="component" value="Unassembled WGS sequence"/>
</dbReference>
<keyword evidence="3" id="KW-0479">Metal-binding</keyword>
<evidence type="ECO:0000256" key="6">
    <source>
        <dbReference type="ARBA" id="ARBA00022833"/>
    </source>
</evidence>
<accession>A0A9W7A2M7</accession>
<dbReference type="OrthoDB" id="39031at2759"/>
<proteinExistence type="inferred from homology"/>
<dbReference type="InterPro" id="IPR013083">
    <property type="entry name" value="Znf_RING/FYVE/PHD"/>
</dbReference>
<feature type="coiled-coil region" evidence="11">
    <location>
        <begin position="1702"/>
        <end position="1729"/>
    </location>
</feature>
<evidence type="ECO:0000256" key="2">
    <source>
        <dbReference type="ARBA" id="ARBA00009252"/>
    </source>
</evidence>
<keyword evidence="8 10" id="KW-0131">Cell cycle</keyword>
<comment type="caution">
    <text evidence="14">The sequence shown here is derived from an EMBL/GenBank/DDBJ whole genome shotgun (WGS) entry which is preliminary data.</text>
</comment>
<evidence type="ECO:0000256" key="8">
    <source>
        <dbReference type="ARBA" id="ARBA00023306"/>
    </source>
</evidence>
<protein>
    <recommendedName>
        <fullName evidence="10">Sister chromatid cohesion protein</fullName>
    </recommendedName>
</protein>
<dbReference type="PROSITE" id="PS50016">
    <property type="entry name" value="ZF_PHD_2"/>
    <property type="match status" value="1"/>
</dbReference>
<keyword evidence="5 9" id="KW-0863">Zinc-finger</keyword>
<feature type="region of interest" description="Disordered" evidence="12">
    <location>
        <begin position="639"/>
        <end position="681"/>
    </location>
</feature>
<feature type="compositionally biased region" description="Basic and acidic residues" evidence="12">
    <location>
        <begin position="579"/>
        <end position="591"/>
    </location>
</feature>
<keyword evidence="11" id="KW-0175">Coiled coil</keyword>
<dbReference type="InterPro" id="IPR019787">
    <property type="entry name" value="Znf_PHD-finger"/>
</dbReference>
<dbReference type="InterPro" id="IPR011011">
    <property type="entry name" value="Znf_FYVE_PHD"/>
</dbReference>
<dbReference type="Gene3D" id="1.25.10.10">
    <property type="entry name" value="Leucine-rich Repeat Variant"/>
    <property type="match status" value="1"/>
</dbReference>
<dbReference type="GO" id="GO:0090694">
    <property type="term" value="C:Scc2-Scc4 cohesin loading complex"/>
    <property type="evidence" value="ECO:0007669"/>
    <property type="project" value="TreeGrafter"/>
</dbReference>
<feature type="compositionally biased region" description="Basic residues" evidence="12">
    <location>
        <begin position="1776"/>
        <end position="1788"/>
    </location>
</feature>
<dbReference type="Pfam" id="PF12765">
    <property type="entry name" value="Cohesin_HEAT"/>
    <property type="match status" value="2"/>
</dbReference>
<organism evidence="14 15">
    <name type="scientific">Triparma retinervis</name>
    <dbReference type="NCBI Taxonomy" id="2557542"/>
    <lineage>
        <taxon>Eukaryota</taxon>
        <taxon>Sar</taxon>
        <taxon>Stramenopiles</taxon>
        <taxon>Ochrophyta</taxon>
        <taxon>Bolidophyceae</taxon>
        <taxon>Parmales</taxon>
        <taxon>Triparmaceae</taxon>
        <taxon>Triparma</taxon>
    </lineage>
</organism>
<dbReference type="SUPFAM" id="SSF48371">
    <property type="entry name" value="ARM repeat"/>
    <property type="match status" value="1"/>
</dbReference>
<comment type="subcellular location">
    <subcellularLocation>
        <location evidence="1 10">Nucleus</location>
    </subcellularLocation>
</comment>
<keyword evidence="7 10" id="KW-0539">Nucleus</keyword>
<feature type="domain" description="PHD-type" evidence="13">
    <location>
        <begin position="488"/>
        <end position="537"/>
    </location>
</feature>
<feature type="compositionally biased region" description="Basic residues" evidence="12">
    <location>
        <begin position="658"/>
        <end position="672"/>
    </location>
</feature>
<keyword evidence="15" id="KW-1185">Reference proteome</keyword>
<evidence type="ECO:0000256" key="9">
    <source>
        <dbReference type="PROSITE-ProRule" id="PRU00146"/>
    </source>
</evidence>
<evidence type="ECO:0000313" key="15">
    <source>
        <dbReference type="Proteomes" id="UP001165082"/>
    </source>
</evidence>
<evidence type="ECO:0000256" key="3">
    <source>
        <dbReference type="ARBA" id="ARBA00022723"/>
    </source>
</evidence>
<dbReference type="SUPFAM" id="SSF57903">
    <property type="entry name" value="FYVE/PHD zinc finger"/>
    <property type="match status" value="1"/>
</dbReference>
<gene>
    <name evidence="14" type="ORF">TrRE_jg3909</name>
</gene>
<dbReference type="InterPro" id="IPR024986">
    <property type="entry name" value="Nipped-B_C"/>
</dbReference>
<sequence length="1814" mass="201873">MGIRVSSLHSYDLTNFLKRQENYLDNDASYLLPTDHLSAVLDNLHMAASSGISVDLPNLALNFFNYDSIDSINSDATSFNANMNEYVRSQSFKAHYQSSLRSVTASKILLDIMSFRGVERTAVREEVVEDIVQLFKQAMNSHVLPCIDPTTFKIKVTKSITTTPAAVATSSILHTPLPLIHYLQQTVPTTLTFLESFNSFLKQIPISDPQLLTVTHTMLQTLHLVPAATAPKATPLLHSLHLATLDILSTVFQLYPRHRTIILEDLFSVMLKLPNNKKTLRTYQVDTYEVTSKADVDPDEAREEDDAAAIFEDDDNGTTSTINIDSQSSHIQMVTAAVLFMVQSCVTNPQASTSLSGIHHPTTMSDFFVTQLLNRTSKKQLDSGNPFKVVLLNVIDDLLLTHMHPSFPASILLLKTFSSTIAMHAFQYNSKSSRNIEATYLTTCFDILGKISANFSTHLSALRNSTLHLPMTDNFLTPEDVDENREEDTSCICGRSHITNTFMLDCDRCHKWFHGSCVKIRKDEIPDTWVCDECQMLLCAKEQQKLTFDLFEELFGEEGSLNESARRVSMTPSSANKLMSKEEREHLQKERRDQMEKIVFRQLLLDYLSTRDKENDEICRKFQIAKWVDDLEGDIMPLEGADGMALTPDDSSSNGSGRRSKRNKKSTQKKRKKLEESGNNRKIVLQNKITQHQISHLQNQWEKRKINKNDESDVILTPYASTKLLQTVNAQTDVLETFPRLLGTILRLMGDPLVALRKPAVKALNQIINADPRMMFHRVVKKAVAKCFVDDAISVREAAVTLVGNYVLQSPKVAYTYHEALLNRLEDNGVSVRKAVVKIFRDVLLTQPLYPQRTETCCALVGRFNDPKEEEAIRDSIYDIFMSLWFSKSSNKKIAAATTTTTSAATADSDSDEKTPSKKSRTASSMITPNATGTSAPAPFRNDFSASALQIIDVVSTMKDTSFLANLVRNLLFSLGEGEKNSKLAQRKKRRVEAERTCSQIVAQCAEELICWDEEGEGGDGRKNLIGIVSTLNVFAEAAPSLLLPHLDTILPYLKTDSNDNINQAICTHLCNIISCTSSIMSNVTIKQIATSDVVEDLLQMILRCGPEGVSASVKALSFLGSHSGLGQPRNMIKVKLFKRSREFYSYLMRTKAVTDDHSKLKGAVRSNIMRALQMLGSVCMHNADMFTGSDIALVSAPPVEAGDLRYANLSINAFNLFRIFLDKADDPTKTASLRAISGTFIGTPKLFLQAEQFGLIDEVMGPTSSVAMQRQALECWCEVLLYQEMRVEELNLKAAAKMNNKSEGSGFGSPNKSISQKVSGDQDSDACLAGGVLTAKADAFYGFCMSTDIGIRRATVKLIGRMLRQGLINPNDAIPNLLALQGDVGSGGVREEALRLLGIEAEKRPEMLRQRVRMGIERGMKLQNRLGKSFSPVLRVPGGGVESVFGRVYVDNIRSDKMLRQNLFKSLLGVFVDGEDEASDFVLNYVGATLAHLPFLNLNEVLNIIYQGSGIVAVDGNSLIDSLSKVVRGMGVEGEDEDGDDCGEMGWEEIGALFALDWEGMKEPLEKLKGLLRKADAIVVLLRLKYFLKKVYGIADNKIDDYTPAEKGRQSPLTQPDAMPVFDVLSATKDYKGPLKRRGGNKYSTGDEEVDELIWKLANFRRLMCQYEGDFELTKAATVVVQKATAEEGKVVAEKKKPKGKKKKRKKLEEEEEMVEEFEEEEEEEEMLVLRGLAEDDFNDIDLDEDDFDDDEPLFMKLQKKAAAEAKAAAAKSKSGGKRGSTGKKRAAAAVKVGEDEDFVTPLVSKRRRRSVR</sequence>
<dbReference type="EMBL" id="BRXZ01001053">
    <property type="protein sequence ID" value="GMH60879.1"/>
    <property type="molecule type" value="Genomic_DNA"/>
</dbReference>
<dbReference type="GO" id="GO:0003682">
    <property type="term" value="F:chromatin binding"/>
    <property type="evidence" value="ECO:0007669"/>
    <property type="project" value="TreeGrafter"/>
</dbReference>
<feature type="compositionally biased region" description="Polar residues" evidence="12">
    <location>
        <begin position="922"/>
        <end position="935"/>
    </location>
</feature>
<evidence type="ECO:0000259" key="13">
    <source>
        <dbReference type="PROSITE" id="PS50016"/>
    </source>
</evidence>
<comment type="similarity">
    <text evidence="2 10">Belongs to the SCC2/Nipped-B family.</text>
</comment>
<dbReference type="GO" id="GO:0061775">
    <property type="term" value="F:cohesin loader activity"/>
    <property type="evidence" value="ECO:0007669"/>
    <property type="project" value="InterPro"/>
</dbReference>
<keyword evidence="4 10" id="KW-0677">Repeat</keyword>
<dbReference type="GO" id="GO:0008270">
    <property type="term" value="F:zinc ion binding"/>
    <property type="evidence" value="ECO:0007669"/>
    <property type="project" value="UniProtKB-KW"/>
</dbReference>
<evidence type="ECO:0000256" key="4">
    <source>
        <dbReference type="ARBA" id="ARBA00022737"/>
    </source>
</evidence>
<dbReference type="InterPro" id="IPR033031">
    <property type="entry name" value="Scc2/Nipped-B"/>
</dbReference>
<dbReference type="GO" id="GO:0034087">
    <property type="term" value="P:establishment of mitotic sister chromatid cohesion"/>
    <property type="evidence" value="ECO:0007669"/>
    <property type="project" value="TreeGrafter"/>
</dbReference>
<dbReference type="Pfam" id="PF12830">
    <property type="entry name" value="Nipped-B_C"/>
    <property type="match status" value="1"/>
</dbReference>
<name>A0A9W7A2M7_9STRA</name>
<dbReference type="InterPro" id="IPR011989">
    <property type="entry name" value="ARM-like"/>
</dbReference>
<evidence type="ECO:0000256" key="12">
    <source>
        <dbReference type="SAM" id="MobiDB-lite"/>
    </source>
</evidence>
<evidence type="ECO:0000256" key="7">
    <source>
        <dbReference type="ARBA" id="ARBA00023242"/>
    </source>
</evidence>
<evidence type="ECO:0000256" key="10">
    <source>
        <dbReference type="RuleBase" id="RU364107"/>
    </source>
</evidence>
<dbReference type="PANTHER" id="PTHR21704">
    <property type="entry name" value="NIPPED-B-LIKE PROTEIN DELANGIN SCC2-RELATED"/>
    <property type="match status" value="1"/>
</dbReference>
<dbReference type="GO" id="GO:0010468">
    <property type="term" value="P:regulation of gene expression"/>
    <property type="evidence" value="ECO:0007669"/>
    <property type="project" value="InterPro"/>
</dbReference>
<feature type="region of interest" description="Disordered" evidence="12">
    <location>
        <begin position="1770"/>
        <end position="1793"/>
    </location>
</feature>